<feature type="region of interest" description="Disordered" evidence="1">
    <location>
        <begin position="225"/>
        <end position="320"/>
    </location>
</feature>
<protein>
    <submittedName>
        <fullName evidence="2">Uncharacterized protein</fullName>
    </submittedName>
</protein>
<evidence type="ECO:0000313" key="3">
    <source>
        <dbReference type="Proteomes" id="UP000785679"/>
    </source>
</evidence>
<feature type="region of interest" description="Disordered" evidence="1">
    <location>
        <begin position="38"/>
        <end position="105"/>
    </location>
</feature>
<comment type="caution">
    <text evidence="2">The sequence shown here is derived from an EMBL/GenBank/DDBJ whole genome shotgun (WGS) entry which is preliminary data.</text>
</comment>
<keyword evidence="3" id="KW-1185">Reference proteome</keyword>
<name>A0A8J8SXE9_HALGN</name>
<reference evidence="2" key="1">
    <citation type="submission" date="2019-06" db="EMBL/GenBank/DDBJ databases">
        <authorList>
            <person name="Zheng W."/>
        </authorList>
    </citation>
    <scope>NUCLEOTIDE SEQUENCE</scope>
    <source>
        <strain evidence="2">QDHG01</strain>
    </source>
</reference>
<proteinExistence type="predicted"/>
<evidence type="ECO:0000313" key="2">
    <source>
        <dbReference type="EMBL" id="TNV73881.1"/>
    </source>
</evidence>
<organism evidence="2 3">
    <name type="scientific">Halteria grandinella</name>
    <dbReference type="NCBI Taxonomy" id="5974"/>
    <lineage>
        <taxon>Eukaryota</taxon>
        <taxon>Sar</taxon>
        <taxon>Alveolata</taxon>
        <taxon>Ciliophora</taxon>
        <taxon>Intramacronucleata</taxon>
        <taxon>Spirotrichea</taxon>
        <taxon>Stichotrichia</taxon>
        <taxon>Sporadotrichida</taxon>
        <taxon>Halteriidae</taxon>
        <taxon>Halteria</taxon>
    </lineage>
</organism>
<dbReference type="AlphaFoldDB" id="A0A8J8SXE9"/>
<feature type="compositionally biased region" description="Acidic residues" evidence="1">
    <location>
        <begin position="88"/>
        <end position="99"/>
    </location>
</feature>
<dbReference type="Proteomes" id="UP000785679">
    <property type="component" value="Unassembled WGS sequence"/>
</dbReference>
<evidence type="ECO:0000256" key="1">
    <source>
        <dbReference type="SAM" id="MobiDB-lite"/>
    </source>
</evidence>
<gene>
    <name evidence="2" type="ORF">FGO68_gene12826</name>
</gene>
<feature type="compositionally biased region" description="Polar residues" evidence="1">
    <location>
        <begin position="278"/>
        <end position="287"/>
    </location>
</feature>
<feature type="compositionally biased region" description="Pro residues" evidence="1">
    <location>
        <begin position="301"/>
        <end position="320"/>
    </location>
</feature>
<dbReference type="EMBL" id="RRYP01017905">
    <property type="protein sequence ID" value="TNV73881.1"/>
    <property type="molecule type" value="Genomic_DNA"/>
</dbReference>
<accession>A0A8J8SXE9</accession>
<sequence length="320" mass="35994">MLSDGDLSEDYDNDAVYFSFDDSVRVQLITTHHAVTEEAKGAVAQEEEEEEDVFTATKKALEESKQATGENPENTGAGDDEAARGGEDADMMPQEEGEQEQQKQRLMENGLQRSVTFRINFLNEGAKYASYGDYEQREEEIKKKLELKRMIDTYHDTTMLNKYVGYQDFFNYGLNTTTWRLVVNKQILMRYERLFIERQMNEGNTEKKRLESELENLQREIDRVREQQKEVSEGGASASKTSAQSGFGSNNGHHRGGNGSGQYSRSNKRGNYGGQAGSGNNLPTGGNFQMPFPMFQYGPGMLPPAPGMVPMPPPQGYNPQ</sequence>
<dbReference type="OrthoDB" id="10649161at2759"/>